<dbReference type="EMBL" id="JACAZF010000013">
    <property type="protein sequence ID" value="KAF7291406.1"/>
    <property type="molecule type" value="Genomic_DNA"/>
</dbReference>
<dbReference type="Proteomes" id="UP000636479">
    <property type="component" value="Unassembled WGS sequence"/>
</dbReference>
<dbReference type="RefSeq" id="XP_037214528.1">
    <property type="nucleotide sequence ID" value="XM_037369322.1"/>
</dbReference>
<protein>
    <submittedName>
        <fullName evidence="1">F-box domain-containing protein</fullName>
    </submittedName>
</protein>
<dbReference type="GeneID" id="59351838"/>
<dbReference type="Gene3D" id="3.80.10.10">
    <property type="entry name" value="Ribonuclease Inhibitor"/>
    <property type="match status" value="1"/>
</dbReference>
<dbReference type="OrthoDB" id="3063971at2759"/>
<sequence>MLHTNTAPTDAECDAIHALLASQTAKLGELDAEAVRLQDLLNTVNSKRNELRDFIDAHTALVAPMRRVPEEILRLVFLETLPENRGAAMHPSESPLLLSRVCRYWRDLALAMPKLWSSIHIVVPPVAHPRAGPVAENLARWLHRGAAAPLDASLYLSRHPHIEEAPDMIDTQLSPLFAVLLAAASRWRDMKLSLHNFRVSDEWALSELQAHDVPQLRRMDLSPVRDVQLPFLATPSLRHLTTEGRVPLFPENIAWHNLVSLDIQVTMQETAIALPFPFLPHCVSLESLAVSMDRGRPLIPQDAAGFALPRLTTLNIGVFERGVDVSPAIAIINAPILHTALIAQDLTASKILQHIGHIRHLMLSIEDMSTDMLAAALRLVPALERLQLNGEPKQHAGSPMKDDEYLTRVLPDLDSTLCPALRRLEITNVRCMSDALVVRLLRARTVDLPSESGITRLTEFRGHFLRTPGLDVPLDIPAALADCPYLKLRIVKQDAWQSVGPRWEYSTLEGTERDPTFAQRPLSSEEWWGMP</sequence>
<name>A0A8H6VTI4_9AGAR</name>
<comment type="caution">
    <text evidence="1">The sequence shown here is derived from an EMBL/GenBank/DDBJ whole genome shotgun (WGS) entry which is preliminary data.</text>
</comment>
<accession>A0A8H6VTI4</accession>
<proteinExistence type="predicted"/>
<dbReference type="AlphaFoldDB" id="A0A8H6VTI4"/>
<dbReference type="InterPro" id="IPR032675">
    <property type="entry name" value="LRR_dom_sf"/>
</dbReference>
<keyword evidence="2" id="KW-1185">Reference proteome</keyword>
<gene>
    <name evidence="1" type="ORF">MIND_01285200</name>
</gene>
<evidence type="ECO:0000313" key="2">
    <source>
        <dbReference type="Proteomes" id="UP000636479"/>
    </source>
</evidence>
<evidence type="ECO:0000313" key="1">
    <source>
        <dbReference type="EMBL" id="KAF7291406.1"/>
    </source>
</evidence>
<dbReference type="SUPFAM" id="SSF52047">
    <property type="entry name" value="RNI-like"/>
    <property type="match status" value="1"/>
</dbReference>
<reference evidence="1" key="1">
    <citation type="submission" date="2020-05" db="EMBL/GenBank/DDBJ databases">
        <title>Mycena genomes resolve the evolution of fungal bioluminescence.</title>
        <authorList>
            <person name="Tsai I.J."/>
        </authorList>
    </citation>
    <scope>NUCLEOTIDE SEQUENCE</scope>
    <source>
        <strain evidence="1">171206Taipei</strain>
    </source>
</reference>
<organism evidence="1 2">
    <name type="scientific">Mycena indigotica</name>
    <dbReference type="NCBI Taxonomy" id="2126181"/>
    <lineage>
        <taxon>Eukaryota</taxon>
        <taxon>Fungi</taxon>
        <taxon>Dikarya</taxon>
        <taxon>Basidiomycota</taxon>
        <taxon>Agaricomycotina</taxon>
        <taxon>Agaricomycetes</taxon>
        <taxon>Agaricomycetidae</taxon>
        <taxon>Agaricales</taxon>
        <taxon>Marasmiineae</taxon>
        <taxon>Mycenaceae</taxon>
        <taxon>Mycena</taxon>
    </lineage>
</organism>